<accession>A0A067M1E9</accession>
<feature type="compositionally biased region" description="Low complexity" evidence="1">
    <location>
        <begin position="91"/>
        <end position="112"/>
    </location>
</feature>
<keyword evidence="3" id="KW-1185">Reference proteome</keyword>
<feature type="region of interest" description="Disordered" evidence="1">
    <location>
        <begin position="89"/>
        <end position="126"/>
    </location>
</feature>
<dbReference type="EMBL" id="KL198076">
    <property type="protein sequence ID" value="KDQ09593.1"/>
    <property type="molecule type" value="Genomic_DNA"/>
</dbReference>
<sequence length="273" mass="30821">MPVQGHSFFPADSEEFERLENVHRMAHALMGSQWIGPVQFLLSTPTMDGRRRRVLDAGAGTGSWVREMAAMFPSVDFLGMDIVPVPPPPHVSSRSGILSEESGESSLLVSSTDDSDGEQEYWDDQEDTWREEGEWDWVGGSETTRTSPIDLSPSAHSWDSKRVWEEKPNVRFEMRDIISGLGCPTFHFSSCQGGPLTSLVHRSPIIPLSCMHSSVPFVLEAYCYWPNLLSHFATPTTRTHPRAPQRRSSSMLFADLRGREVWIPRCDITWRQS</sequence>
<dbReference type="Gene3D" id="3.40.50.150">
    <property type="entry name" value="Vaccinia Virus protein VP39"/>
    <property type="match status" value="1"/>
</dbReference>
<dbReference type="SUPFAM" id="SSF53335">
    <property type="entry name" value="S-adenosyl-L-methionine-dependent methyltransferases"/>
    <property type="match status" value="1"/>
</dbReference>
<evidence type="ECO:0000313" key="3">
    <source>
        <dbReference type="Proteomes" id="UP000027195"/>
    </source>
</evidence>
<evidence type="ECO:0008006" key="4">
    <source>
        <dbReference type="Google" id="ProtNLM"/>
    </source>
</evidence>
<gene>
    <name evidence="2" type="ORF">BOTBODRAFT_36849</name>
</gene>
<dbReference type="STRING" id="930990.A0A067M1E9"/>
<dbReference type="Proteomes" id="UP000027195">
    <property type="component" value="Unassembled WGS sequence"/>
</dbReference>
<dbReference type="InParanoid" id="A0A067M1E9"/>
<proteinExistence type="predicted"/>
<feature type="compositionally biased region" description="Acidic residues" evidence="1">
    <location>
        <begin position="113"/>
        <end position="126"/>
    </location>
</feature>
<evidence type="ECO:0000256" key="1">
    <source>
        <dbReference type="SAM" id="MobiDB-lite"/>
    </source>
</evidence>
<organism evidence="2 3">
    <name type="scientific">Botryobasidium botryosum (strain FD-172 SS1)</name>
    <dbReference type="NCBI Taxonomy" id="930990"/>
    <lineage>
        <taxon>Eukaryota</taxon>
        <taxon>Fungi</taxon>
        <taxon>Dikarya</taxon>
        <taxon>Basidiomycota</taxon>
        <taxon>Agaricomycotina</taxon>
        <taxon>Agaricomycetes</taxon>
        <taxon>Cantharellales</taxon>
        <taxon>Botryobasidiaceae</taxon>
        <taxon>Botryobasidium</taxon>
    </lineage>
</organism>
<dbReference type="InterPro" id="IPR029063">
    <property type="entry name" value="SAM-dependent_MTases_sf"/>
</dbReference>
<name>A0A067M1E9_BOTB1</name>
<dbReference type="HOGENOM" id="CLU_1019381_0_0_1"/>
<protein>
    <recommendedName>
        <fullName evidence="4">Methyltransferase domain-containing protein</fullName>
    </recommendedName>
</protein>
<reference evidence="3" key="1">
    <citation type="journal article" date="2014" name="Proc. Natl. Acad. Sci. U.S.A.">
        <title>Extensive sampling of basidiomycete genomes demonstrates inadequacy of the white-rot/brown-rot paradigm for wood decay fungi.</title>
        <authorList>
            <person name="Riley R."/>
            <person name="Salamov A.A."/>
            <person name="Brown D.W."/>
            <person name="Nagy L.G."/>
            <person name="Floudas D."/>
            <person name="Held B.W."/>
            <person name="Levasseur A."/>
            <person name="Lombard V."/>
            <person name="Morin E."/>
            <person name="Otillar R."/>
            <person name="Lindquist E.A."/>
            <person name="Sun H."/>
            <person name="LaButti K.M."/>
            <person name="Schmutz J."/>
            <person name="Jabbour D."/>
            <person name="Luo H."/>
            <person name="Baker S.E."/>
            <person name="Pisabarro A.G."/>
            <person name="Walton J.D."/>
            <person name="Blanchette R.A."/>
            <person name="Henrissat B."/>
            <person name="Martin F."/>
            <person name="Cullen D."/>
            <person name="Hibbett D.S."/>
            <person name="Grigoriev I.V."/>
        </authorList>
    </citation>
    <scope>NUCLEOTIDE SEQUENCE [LARGE SCALE GENOMIC DNA]</scope>
    <source>
        <strain evidence="3">FD-172 SS1</strain>
    </source>
</reference>
<dbReference type="OrthoDB" id="2013972at2759"/>
<dbReference type="AlphaFoldDB" id="A0A067M1E9"/>
<evidence type="ECO:0000313" key="2">
    <source>
        <dbReference type="EMBL" id="KDQ09593.1"/>
    </source>
</evidence>